<dbReference type="EMBL" id="FMSV02000440">
    <property type="protein sequence ID" value="SEH06227.1"/>
    <property type="molecule type" value="Genomic_DNA"/>
</dbReference>
<dbReference type="RefSeq" id="WP_103918833.1">
    <property type="nucleotide sequence ID" value="NZ_FMSV02000120.1"/>
</dbReference>
<evidence type="ECO:0000313" key="4">
    <source>
        <dbReference type="Proteomes" id="UP000236724"/>
    </source>
</evidence>
<dbReference type="InterPro" id="IPR006311">
    <property type="entry name" value="TAT_signal"/>
</dbReference>
<feature type="region of interest" description="Disordered" evidence="1">
    <location>
        <begin position="401"/>
        <end position="440"/>
    </location>
</feature>
<feature type="compositionally biased region" description="Basic and acidic residues" evidence="1">
    <location>
        <begin position="421"/>
        <end position="434"/>
    </location>
</feature>
<gene>
    <name evidence="2" type="primary">ssuA_1</name>
    <name evidence="3" type="synonym">ssuA_3</name>
    <name evidence="2" type="ORF">MBHS_00660</name>
    <name evidence="3" type="ORF">MBHS_02082</name>
</gene>
<dbReference type="PROSITE" id="PS51318">
    <property type="entry name" value="TAT"/>
    <property type="match status" value="1"/>
</dbReference>
<dbReference type="Proteomes" id="UP000236724">
    <property type="component" value="Unassembled WGS sequence"/>
</dbReference>
<dbReference type="Gene3D" id="3.40.190.10">
    <property type="entry name" value="Periplasmic binding protein-like II"/>
    <property type="match status" value="2"/>
</dbReference>
<dbReference type="EMBL" id="FMSV02000120">
    <property type="protein sequence ID" value="SEH04808.1"/>
    <property type="molecule type" value="Genomic_DNA"/>
</dbReference>
<organism evidence="2 4">
    <name type="scientific">Candidatus Venteria ishoeyi</name>
    <dbReference type="NCBI Taxonomy" id="1899563"/>
    <lineage>
        <taxon>Bacteria</taxon>
        <taxon>Pseudomonadati</taxon>
        <taxon>Pseudomonadota</taxon>
        <taxon>Gammaproteobacteria</taxon>
        <taxon>Thiotrichales</taxon>
        <taxon>Thiotrichaceae</taxon>
        <taxon>Venteria</taxon>
    </lineage>
</organism>
<keyword evidence="4" id="KW-1185">Reference proteome</keyword>
<name>A0A1H6F3Q3_9GAMM</name>
<protein>
    <submittedName>
        <fullName evidence="2">Putative aliphatic sulfonates-binding protein</fullName>
    </submittedName>
</protein>
<dbReference type="AlphaFoldDB" id="A0A1H6F3Q3"/>
<dbReference type="PANTHER" id="PTHR30024:SF42">
    <property type="entry name" value="ALIPHATIC SULFONATES-BINDING PROTEIN-RELATED"/>
    <property type="match status" value="1"/>
</dbReference>
<sequence length="440" mass="50090">MSQSKEILLQVQQSRREFLKYSALGVVLPTVLSMLPSPVGGQAYAQSEKNISDDWLEISSKYGKPTGAFGKIGEPVIMTIGYQPYGTIHWTASVNKQAQLLLKYLPKGSRVVWFRALSGPLINNNMFAGKNQFGYMSDTPGLSNGDKVRADFVAASGYDLGEFGSLCVPNKYLENGSVKDPKDLQDKPVATAFGSFSHRQILTWMHEFGVKPQLMNQSIDQQMASLRSGAIHAAAFWEPYPSWMEMKGIAKRWMTGQNMPNTSQQYYPELDVKMFHDVGATLAIHDWLRERPDVMAAYLKSEEECRDMMTNDPDTAAYFIWTDISEVPPPVIRATIDMMVWDGRINGEMIKHLKACARQWKAQDILKNERSQDPDKYVDEWADDSLLHLVMKQLEAEGRWTSNQLPGFPNPRVPEQMQRQSWEKHKDFRPEPKLWKPTQV</sequence>
<dbReference type="SUPFAM" id="SSF53850">
    <property type="entry name" value="Periplasmic binding protein-like II"/>
    <property type="match status" value="1"/>
</dbReference>
<evidence type="ECO:0000313" key="2">
    <source>
        <dbReference type="EMBL" id="SEH04808.1"/>
    </source>
</evidence>
<dbReference type="OrthoDB" id="286202at2"/>
<evidence type="ECO:0000313" key="3">
    <source>
        <dbReference type="EMBL" id="SEH06227.1"/>
    </source>
</evidence>
<accession>A0A1H6F3Q3</accession>
<dbReference type="PANTHER" id="PTHR30024">
    <property type="entry name" value="ALIPHATIC SULFONATES-BINDING PROTEIN-RELATED"/>
    <property type="match status" value="1"/>
</dbReference>
<evidence type="ECO:0000256" key="1">
    <source>
        <dbReference type="SAM" id="MobiDB-lite"/>
    </source>
</evidence>
<proteinExistence type="predicted"/>
<reference evidence="2 4" key="1">
    <citation type="submission" date="2016-10" db="EMBL/GenBank/DDBJ databases">
        <authorList>
            <person name="de Groot N.N."/>
        </authorList>
    </citation>
    <scope>NUCLEOTIDE SEQUENCE [LARGE SCALE GENOMIC DNA]</scope>
    <source>
        <strain evidence="2">MBHS1</strain>
    </source>
</reference>